<dbReference type="EMBL" id="CAJVQC010117684">
    <property type="protein sequence ID" value="CAG8837442.1"/>
    <property type="molecule type" value="Genomic_DNA"/>
</dbReference>
<gene>
    <name evidence="1" type="ORF">RPERSI_LOCUS30307</name>
</gene>
<evidence type="ECO:0000313" key="1">
    <source>
        <dbReference type="EMBL" id="CAG8837442.1"/>
    </source>
</evidence>
<evidence type="ECO:0000313" key="2">
    <source>
        <dbReference type="Proteomes" id="UP000789920"/>
    </source>
</evidence>
<organism evidence="1 2">
    <name type="scientific">Racocetra persica</name>
    <dbReference type="NCBI Taxonomy" id="160502"/>
    <lineage>
        <taxon>Eukaryota</taxon>
        <taxon>Fungi</taxon>
        <taxon>Fungi incertae sedis</taxon>
        <taxon>Mucoromycota</taxon>
        <taxon>Glomeromycotina</taxon>
        <taxon>Glomeromycetes</taxon>
        <taxon>Diversisporales</taxon>
        <taxon>Gigasporaceae</taxon>
        <taxon>Racocetra</taxon>
    </lineage>
</organism>
<feature type="non-terminal residue" evidence="1">
    <location>
        <position position="1"/>
    </location>
</feature>
<comment type="caution">
    <text evidence="1">The sequence shown here is derived from an EMBL/GenBank/DDBJ whole genome shotgun (WGS) entry which is preliminary data.</text>
</comment>
<accession>A0ACA9SEQ5</accession>
<feature type="non-terminal residue" evidence="1">
    <location>
        <position position="172"/>
    </location>
</feature>
<proteinExistence type="predicted"/>
<dbReference type="Proteomes" id="UP000789920">
    <property type="component" value="Unassembled WGS sequence"/>
</dbReference>
<keyword evidence="2" id="KW-1185">Reference proteome</keyword>
<reference evidence="1" key="1">
    <citation type="submission" date="2021-06" db="EMBL/GenBank/DDBJ databases">
        <authorList>
            <person name="Kallberg Y."/>
            <person name="Tangrot J."/>
            <person name="Rosling A."/>
        </authorList>
    </citation>
    <scope>NUCLEOTIDE SEQUENCE</scope>
    <source>
        <strain evidence="1">MA461A</strain>
    </source>
</reference>
<sequence>LKSEESQDDMKQSIFDDISQHEMVSRVFCRDHTDLPENFVKLNIRDSHSHQQYDASLREYKLKTRYTLTIPDHIRAAMNAQEAWYEQDTTDEEDEESMTDTLDTMKKFEDLKIQNHIIRPSDRHCSRCPVTRTIKWWPAKWPYLPRSSRFSVRDVSVVICHSCFQKEKSTRV</sequence>
<protein>
    <submittedName>
        <fullName evidence="1">17403_t:CDS:1</fullName>
    </submittedName>
</protein>
<name>A0ACA9SEQ5_9GLOM</name>